<name>A0A4R1GC46_9PAST</name>
<proteinExistence type="predicted"/>
<dbReference type="AlphaFoldDB" id="A0A4R1GC46"/>
<comment type="caution">
    <text evidence="1">The sequence shown here is derived from an EMBL/GenBank/DDBJ whole genome shotgun (WGS) entry which is preliminary data.</text>
</comment>
<protein>
    <recommendedName>
        <fullName evidence="3">Filamentous hemagglutinin</fullName>
    </recommendedName>
</protein>
<dbReference type="Proteomes" id="UP000294702">
    <property type="component" value="Unassembled WGS sequence"/>
</dbReference>
<evidence type="ECO:0000313" key="2">
    <source>
        <dbReference type="Proteomes" id="UP000294702"/>
    </source>
</evidence>
<reference evidence="1 2" key="1">
    <citation type="submission" date="2019-03" db="EMBL/GenBank/DDBJ databases">
        <title>Genomic Encyclopedia of Type Strains, Phase IV (KMG-IV): sequencing the most valuable type-strain genomes for metagenomic binning, comparative biology and taxonomic classification.</title>
        <authorList>
            <person name="Goeker M."/>
        </authorList>
    </citation>
    <scope>NUCLEOTIDE SEQUENCE [LARGE SCALE GENOMIC DNA]</scope>
    <source>
        <strain evidence="1 2">DSM 15534</strain>
    </source>
</reference>
<evidence type="ECO:0000313" key="1">
    <source>
        <dbReference type="EMBL" id="TCK01872.1"/>
    </source>
</evidence>
<organism evidence="1 2">
    <name type="scientific">Volucribacter psittacicida</name>
    <dbReference type="NCBI Taxonomy" id="203482"/>
    <lineage>
        <taxon>Bacteria</taxon>
        <taxon>Pseudomonadati</taxon>
        <taxon>Pseudomonadota</taxon>
        <taxon>Gammaproteobacteria</taxon>
        <taxon>Pasteurellales</taxon>
        <taxon>Pasteurellaceae</taxon>
        <taxon>Volucribacter</taxon>
    </lineage>
</organism>
<dbReference type="EMBL" id="SMFT01000001">
    <property type="protein sequence ID" value="TCK01872.1"/>
    <property type="molecule type" value="Genomic_DNA"/>
</dbReference>
<sequence>MKYQGKQMNVSGQVTVGYGASGSASYNQSNINADYASVVEQSGIYAGDEGYQINIGNHTKLVGGMVTSTQKAELENKNHFSTGTLASQDIENHANYKGSAFGVSGSMAFNADLGLGKNAQAQSDKQAVNEKGEALYTNEQGQQTTQAKGADGKANAPVLASGKGSLQTQMGIGFGYDSDSQSSITQSGINTKNIYIRNEQEQLEKTGKTLSETLAAVKTEVTTDTAAAHSGKLENHFDKDKALKELNIQVKVTKEFRQNAFSTINAYVEPKQAELREKIKQAKTEEEKTALYDEIYKLQYQKRLLETVVGIVSGSPDIAITQGTLQLAATRMREETLANSRKFKGIIDKKTGEVMTNVSYDSGYFDGVKLGGVRLDVNAICDKDRCQKNSDGSFTYIGDNQYQTLRDVLNPNLNDDARIKGMYGQTGGLQAIQGGWYFSNPGIPYKINSFSDNIVEAFAGPHDLLGGQVWGFYDKDGNTMAKDPATQLRADITTAVAIPVTAPLALADFMSSDFVEILTKIGGN</sequence>
<accession>A0A4R1GC46</accession>
<dbReference type="RefSeq" id="WP_207859774.1">
    <property type="nucleotide sequence ID" value="NZ_SMFT01000001.1"/>
</dbReference>
<keyword evidence="2" id="KW-1185">Reference proteome</keyword>
<evidence type="ECO:0008006" key="3">
    <source>
        <dbReference type="Google" id="ProtNLM"/>
    </source>
</evidence>
<gene>
    <name evidence="1" type="ORF">EV694_0506</name>
</gene>